<organism evidence="1">
    <name type="scientific">Dipterocladia arabiensis</name>
    <dbReference type="NCBI Taxonomy" id="2007176"/>
    <lineage>
        <taxon>Eukaryota</taxon>
        <taxon>Rhodophyta</taxon>
        <taxon>Florideophyceae</taxon>
        <taxon>Rhodymeniophycidae</taxon>
        <taxon>Ceramiales</taxon>
        <taxon>Dasyaceae</taxon>
        <taxon>Dipterocladia</taxon>
    </lineage>
</organism>
<gene>
    <name evidence="1" type="primary">ConsOrf3</name>
</gene>
<dbReference type="EMBL" id="MF101408">
    <property type="protein sequence ID" value="ARW59478.1"/>
    <property type="molecule type" value="Genomic_DNA"/>
</dbReference>
<dbReference type="RefSeq" id="YP_009391334.1">
    <property type="nucleotide sequence ID" value="NC_035257.1"/>
</dbReference>
<keyword evidence="1" id="KW-0934">Plastid</keyword>
<geneLocation type="chloroplast" evidence="1"/>
<sequence length="156" mass="19257">MQNKLYLINKINLLLISIEALDSYSYKYFYEYQQKVIKNNKIKIYKNYNDYKFYNLLNVIKYIFVITQIIKTKKFQNLVSNIIIEYNNCIQSNLIKRYLNKFAYIYHKIYYCYEYSKNINHLDTNKLAMINLYIMIQMNQKKGIIILIKYLYKYLK</sequence>
<evidence type="ECO:0000313" key="1">
    <source>
        <dbReference type="EMBL" id="ARW59478.1"/>
    </source>
</evidence>
<dbReference type="GeneID" id="33352921"/>
<reference evidence="1" key="1">
    <citation type="journal article" date="2017" name="J. Phycol.">
        <title>Analysis of chloroplast genomes and a supermatrix inform reclassification of the Rhodomelaceae (Rhodophyta).</title>
        <authorList>
            <person name="Diaz-Tapia P."/>
            <person name="Maggs C.A."/>
            <person name="West J.A."/>
            <person name="Verbruggen H."/>
        </authorList>
    </citation>
    <scope>NUCLEOTIDE SEQUENCE</scope>
    <source>
        <strain evidence="1">DHO101</strain>
    </source>
</reference>
<keyword evidence="1" id="KW-0150">Chloroplast</keyword>
<dbReference type="AlphaFoldDB" id="A0A1Z1M0B2"/>
<accession>A0A1Z1M0B2</accession>
<name>A0A1Z1M0B2_9FLOR</name>
<protein>
    <submittedName>
        <fullName evidence="1">Uncharacterized protein</fullName>
    </submittedName>
</protein>
<proteinExistence type="predicted"/>